<dbReference type="Proteomes" id="UP000277811">
    <property type="component" value="Unassembled WGS sequence"/>
</dbReference>
<dbReference type="GO" id="GO:0030435">
    <property type="term" value="P:sporulation resulting in formation of a cellular spore"/>
    <property type="evidence" value="ECO:0007669"/>
    <property type="project" value="InterPro"/>
</dbReference>
<reference evidence="2 3" key="1">
    <citation type="submission" date="2018-06" db="EMBL/GenBank/DDBJ databases">
        <authorList>
            <person name="Strepis N."/>
        </authorList>
    </citation>
    <scope>NUCLEOTIDE SEQUENCE [LARGE SCALE GENOMIC DNA]</scope>
    <source>
        <strain evidence="2">LUCI</strain>
    </source>
</reference>
<keyword evidence="3" id="KW-1185">Reference proteome</keyword>
<gene>
    <name evidence="2" type="ORF">LUCI_4193</name>
</gene>
<protein>
    <submittedName>
        <fullName evidence="2">Stage ii sporulation protein</fullName>
    </submittedName>
</protein>
<proteinExistence type="predicted"/>
<dbReference type="InterPro" id="IPR051922">
    <property type="entry name" value="Bact_Sporulation_Assoc"/>
</dbReference>
<dbReference type="NCBIfam" id="TIGR02870">
    <property type="entry name" value="spore_II_D"/>
    <property type="match status" value="1"/>
</dbReference>
<accession>A0A498RDI6</accession>
<evidence type="ECO:0000259" key="1">
    <source>
        <dbReference type="Pfam" id="PF08486"/>
    </source>
</evidence>
<dbReference type="RefSeq" id="WP_122629747.1">
    <property type="nucleotide sequence ID" value="NZ_UPPP01000103.1"/>
</dbReference>
<dbReference type="PANTHER" id="PTHR30032:SF4">
    <property type="entry name" value="AMIDASE ENHANCER"/>
    <property type="match status" value="1"/>
</dbReference>
<feature type="domain" description="Sporulation stage II protein D amidase enhancer LytB N-terminal" evidence="1">
    <location>
        <begin position="54"/>
        <end position="161"/>
    </location>
</feature>
<dbReference type="NCBIfam" id="TIGR02669">
    <property type="entry name" value="SpoIID_LytB"/>
    <property type="match status" value="1"/>
</dbReference>
<dbReference type="InterPro" id="IPR013486">
    <property type="entry name" value="SpoIID/LytB"/>
</dbReference>
<dbReference type="OrthoDB" id="9794671at2"/>
<sequence length="332" mass="36631">MKQVFGVTILLVVVAVILLPWVVVRGLNVAVSPPASRSKVYKGEDLIIKVYLHDQDKIVQMNLEDYVKGVVAAEMPAEFELEALKAQAVAARTYAVKNMVLFGGGGVASHPGADVSTDLKEGQAWASEAALRERWGSLDYARYWQKISEAVEGTRGLIVTYNGEPINAVFHSTSGERTASAKEVWGFDYPYLQSVPDPWDKSSPRYSEKKEYSYRELEERLGPDAGVMTALQNGDNTIARIIDRTGSGRVDKIRIGSKTFSALVLREKLGLRSTNFTVEVKNDKLVFDTIGYGHGVGLCQYGANGMAKEGKDFRQILTYYYTGVAIKNILES</sequence>
<name>A0A498RDI6_9FIRM</name>
<dbReference type="InterPro" id="IPR014225">
    <property type="entry name" value="Spore_II_D_firmicutes"/>
</dbReference>
<dbReference type="EMBL" id="UPPP01000103">
    <property type="protein sequence ID" value="VBB08910.1"/>
    <property type="molecule type" value="Genomic_DNA"/>
</dbReference>
<dbReference type="GO" id="GO:0030288">
    <property type="term" value="C:outer membrane-bounded periplasmic space"/>
    <property type="evidence" value="ECO:0007669"/>
    <property type="project" value="TreeGrafter"/>
</dbReference>
<organism evidence="2 3">
    <name type="scientific">Lucifera butyrica</name>
    <dbReference type="NCBI Taxonomy" id="1351585"/>
    <lineage>
        <taxon>Bacteria</taxon>
        <taxon>Bacillati</taxon>
        <taxon>Bacillota</taxon>
        <taxon>Negativicutes</taxon>
        <taxon>Veillonellales</taxon>
        <taxon>Veillonellaceae</taxon>
        <taxon>Lucifera</taxon>
    </lineage>
</organism>
<dbReference type="PANTHER" id="PTHR30032">
    <property type="entry name" value="N-ACETYLMURAMOYL-L-ALANINE AMIDASE-RELATED"/>
    <property type="match status" value="1"/>
</dbReference>
<evidence type="ECO:0000313" key="2">
    <source>
        <dbReference type="EMBL" id="VBB08910.1"/>
    </source>
</evidence>
<dbReference type="Pfam" id="PF08486">
    <property type="entry name" value="SpoIID"/>
    <property type="match status" value="1"/>
</dbReference>
<evidence type="ECO:0000313" key="3">
    <source>
        <dbReference type="Proteomes" id="UP000277811"/>
    </source>
</evidence>
<dbReference type="AlphaFoldDB" id="A0A498RDI6"/>
<dbReference type="InterPro" id="IPR013693">
    <property type="entry name" value="SpoIID/LytB_N"/>
</dbReference>